<keyword evidence="3" id="KW-0479">Metal-binding</keyword>
<dbReference type="Pfam" id="PF13793">
    <property type="entry name" value="Pribosyltran_N"/>
    <property type="match status" value="1"/>
</dbReference>
<dbReference type="SUPFAM" id="SSF53271">
    <property type="entry name" value="PRTase-like"/>
    <property type="match status" value="2"/>
</dbReference>
<evidence type="ECO:0000256" key="3">
    <source>
        <dbReference type="ARBA" id="ARBA00022723"/>
    </source>
</evidence>
<evidence type="ECO:0000256" key="9">
    <source>
        <dbReference type="ARBA" id="ARBA00049535"/>
    </source>
</evidence>
<evidence type="ECO:0000259" key="10">
    <source>
        <dbReference type="Pfam" id="PF13793"/>
    </source>
</evidence>
<dbReference type="GO" id="GO:0004749">
    <property type="term" value="F:ribose phosphate diphosphokinase activity"/>
    <property type="evidence" value="ECO:0007669"/>
    <property type="project" value="UniProtKB-EC"/>
</dbReference>
<dbReference type="PANTHER" id="PTHR10210">
    <property type="entry name" value="RIBOSE-PHOSPHATE DIPHOSPHOKINASE FAMILY MEMBER"/>
    <property type="match status" value="1"/>
</dbReference>
<dbReference type="InterPro" id="IPR029099">
    <property type="entry name" value="Pribosyltran_N"/>
</dbReference>
<dbReference type="GO" id="GO:0002189">
    <property type="term" value="C:ribose phosphate diphosphokinase complex"/>
    <property type="evidence" value="ECO:0007669"/>
    <property type="project" value="TreeGrafter"/>
</dbReference>
<dbReference type="AlphaFoldDB" id="A0A1B4V7L7"/>
<dbReference type="GO" id="GO:0005737">
    <property type="term" value="C:cytoplasm"/>
    <property type="evidence" value="ECO:0007669"/>
    <property type="project" value="TreeGrafter"/>
</dbReference>
<keyword evidence="8" id="KW-0460">Magnesium</keyword>
<dbReference type="Proteomes" id="UP000218899">
    <property type="component" value="Chromosome"/>
</dbReference>
<evidence type="ECO:0000256" key="4">
    <source>
        <dbReference type="ARBA" id="ARBA00022727"/>
    </source>
</evidence>
<sequence>MNQSASPSTREPQLFALEASRAFGEAVAHALGVALARHEERRFEDGEHKVRPLESVRERDVYVVHSLYADAAASGNDKLIRLLFFLGALRDAGAARVTAVLPYLAYMRKDAKTQPRDPVTTRYVAALFEAVHVDRVVALDVHNLAAFQNAFRIRTEHLEAAPLFARHFIAALPADAPLVVVSPDIGGMKRAERFRQLLGARLGRELGLAFMEKARAKGVMTGGRLAGEVGGAIALVIDDMISTGGTLAHAARVCRERGATAVYAIATHGLFTGAANETLAAPEIDRVVVTDSVPPFRVTGAALRGKLDVIPLAGYLAEAIARLHAGGSLVALATP</sequence>
<evidence type="ECO:0000256" key="6">
    <source>
        <dbReference type="ARBA" id="ARBA00022777"/>
    </source>
</evidence>
<dbReference type="InterPro" id="IPR005946">
    <property type="entry name" value="Rib-P_diPkinase"/>
</dbReference>
<comment type="catalytic activity">
    <reaction evidence="9">
        <text>D-ribose 5-phosphate + ATP = 5-phospho-alpha-D-ribose 1-diphosphate + AMP + H(+)</text>
        <dbReference type="Rhea" id="RHEA:15609"/>
        <dbReference type="ChEBI" id="CHEBI:15378"/>
        <dbReference type="ChEBI" id="CHEBI:30616"/>
        <dbReference type="ChEBI" id="CHEBI:58017"/>
        <dbReference type="ChEBI" id="CHEBI:78346"/>
        <dbReference type="ChEBI" id="CHEBI:456215"/>
        <dbReference type="EC" id="2.7.6.1"/>
    </reaction>
</comment>
<dbReference type="GO" id="GO:0005524">
    <property type="term" value="F:ATP binding"/>
    <property type="evidence" value="ECO:0007669"/>
    <property type="project" value="UniProtKB-KW"/>
</dbReference>
<keyword evidence="6 11" id="KW-0418">Kinase</keyword>
<dbReference type="PANTHER" id="PTHR10210:SF32">
    <property type="entry name" value="RIBOSE-PHOSPHATE PYROPHOSPHOKINASE 2"/>
    <property type="match status" value="1"/>
</dbReference>
<dbReference type="Gene3D" id="3.40.50.2020">
    <property type="match status" value="2"/>
</dbReference>
<dbReference type="EMBL" id="AP014936">
    <property type="protein sequence ID" value="BAU49518.1"/>
    <property type="molecule type" value="Genomic_DNA"/>
</dbReference>
<dbReference type="KEGG" id="sva:SVA_2970"/>
<evidence type="ECO:0000313" key="12">
    <source>
        <dbReference type="Proteomes" id="UP000218899"/>
    </source>
</evidence>
<dbReference type="GO" id="GO:0000287">
    <property type="term" value="F:magnesium ion binding"/>
    <property type="evidence" value="ECO:0007669"/>
    <property type="project" value="InterPro"/>
</dbReference>
<protein>
    <recommendedName>
        <fullName evidence="1">ribose-phosphate diphosphokinase</fullName>
        <ecNumber evidence="1">2.7.6.1</ecNumber>
    </recommendedName>
</protein>
<evidence type="ECO:0000313" key="11">
    <source>
        <dbReference type="EMBL" id="BAU49518.1"/>
    </source>
</evidence>
<gene>
    <name evidence="11" type="ORF">SVA_2970</name>
</gene>
<dbReference type="NCBIfam" id="TIGR01251">
    <property type="entry name" value="ribP_PPkin"/>
    <property type="match status" value="1"/>
</dbReference>
<dbReference type="Pfam" id="PF14572">
    <property type="entry name" value="Pribosyl_synth"/>
    <property type="match status" value="1"/>
</dbReference>
<dbReference type="InterPro" id="IPR000836">
    <property type="entry name" value="PRTase_dom"/>
</dbReference>
<feature type="domain" description="Ribose-phosphate pyrophosphokinase N-terminal" evidence="10">
    <location>
        <begin position="13"/>
        <end position="130"/>
    </location>
</feature>
<evidence type="ECO:0000256" key="5">
    <source>
        <dbReference type="ARBA" id="ARBA00022741"/>
    </source>
</evidence>
<keyword evidence="2" id="KW-0808">Transferase</keyword>
<dbReference type="SMART" id="SM01400">
    <property type="entry name" value="Pribosyltran_N"/>
    <property type="match status" value="1"/>
</dbReference>
<keyword evidence="12" id="KW-1185">Reference proteome</keyword>
<dbReference type="GO" id="GO:0006164">
    <property type="term" value="P:purine nucleotide biosynthetic process"/>
    <property type="evidence" value="ECO:0007669"/>
    <property type="project" value="TreeGrafter"/>
</dbReference>
<dbReference type="FunFam" id="3.40.50.2020:FF:000007">
    <property type="entry name" value="Ribose-phosphate pyrophosphokinase"/>
    <property type="match status" value="1"/>
</dbReference>
<dbReference type="OrthoDB" id="324294at2"/>
<dbReference type="GO" id="GO:0006015">
    <property type="term" value="P:5-phosphoribose 1-diphosphate biosynthetic process"/>
    <property type="evidence" value="ECO:0007669"/>
    <property type="project" value="TreeGrafter"/>
</dbReference>
<name>A0A1B4V7L7_9GAMM</name>
<dbReference type="RefSeq" id="WP_096461910.1">
    <property type="nucleotide sequence ID" value="NZ_AP014936.1"/>
</dbReference>
<evidence type="ECO:0000256" key="7">
    <source>
        <dbReference type="ARBA" id="ARBA00022840"/>
    </source>
</evidence>
<proteinExistence type="predicted"/>
<evidence type="ECO:0000256" key="2">
    <source>
        <dbReference type="ARBA" id="ARBA00022679"/>
    </source>
</evidence>
<accession>A0A1B4V7L7</accession>
<keyword evidence="4" id="KW-0545">Nucleotide biosynthesis</keyword>
<dbReference type="CDD" id="cd06223">
    <property type="entry name" value="PRTases_typeI"/>
    <property type="match status" value="1"/>
</dbReference>
<dbReference type="EC" id="2.7.6.1" evidence="1"/>
<keyword evidence="7" id="KW-0067">ATP-binding</keyword>
<reference evidence="11 12" key="1">
    <citation type="submission" date="2015-08" db="EMBL/GenBank/DDBJ databases">
        <title>Complete genome sequence of Sulfurifustis variabilis.</title>
        <authorList>
            <person name="Miura A."/>
            <person name="Kojima H."/>
            <person name="Fukui M."/>
        </authorList>
    </citation>
    <scope>NUCLEOTIDE SEQUENCE [LARGE SCALE GENOMIC DNA]</scope>
    <source>
        <strain evidence="12">skN76</strain>
    </source>
</reference>
<dbReference type="GO" id="GO:0016301">
    <property type="term" value="F:kinase activity"/>
    <property type="evidence" value="ECO:0007669"/>
    <property type="project" value="UniProtKB-KW"/>
</dbReference>
<dbReference type="InterPro" id="IPR029057">
    <property type="entry name" value="PRTase-like"/>
</dbReference>
<evidence type="ECO:0000256" key="8">
    <source>
        <dbReference type="ARBA" id="ARBA00022842"/>
    </source>
</evidence>
<organism evidence="11 12">
    <name type="scientific">Sulfurifustis variabilis</name>
    <dbReference type="NCBI Taxonomy" id="1675686"/>
    <lineage>
        <taxon>Bacteria</taxon>
        <taxon>Pseudomonadati</taxon>
        <taxon>Pseudomonadota</taxon>
        <taxon>Gammaproteobacteria</taxon>
        <taxon>Acidiferrobacterales</taxon>
        <taxon>Acidiferrobacteraceae</taxon>
        <taxon>Sulfurifustis</taxon>
    </lineage>
</organism>
<keyword evidence="5" id="KW-0547">Nucleotide-binding</keyword>
<evidence type="ECO:0000256" key="1">
    <source>
        <dbReference type="ARBA" id="ARBA00013247"/>
    </source>
</evidence>